<proteinExistence type="inferred from homology"/>
<feature type="transmembrane region" description="Helical" evidence="7">
    <location>
        <begin position="90"/>
        <end position="111"/>
    </location>
</feature>
<dbReference type="AlphaFoldDB" id="A0A850H7X0"/>
<evidence type="ECO:0000256" key="2">
    <source>
        <dbReference type="ARBA" id="ARBA00007430"/>
    </source>
</evidence>
<feature type="transmembrane region" description="Helical" evidence="7">
    <location>
        <begin position="123"/>
        <end position="142"/>
    </location>
</feature>
<feature type="transmembrane region" description="Helical" evidence="7">
    <location>
        <begin position="431"/>
        <end position="455"/>
    </location>
</feature>
<sequence length="509" mass="55133">MSGETPMEEPGRRDKLVAGAAWMGGARIVNAAISFTSIILLARLLAPDDFGLFAIATAVSLLITMVSELSVSQALIHVEDLEDGHFDSAFTINIIRAALMSSTTALLAIPVAQFYDDMRLVEVLYIFAGIAFIGALISPKFILYQRELDFRAMVALDMADKVVGLIVTVGIAWATGSYFALPIGILASQLARVILSYLFAPYRPRITLSHWRELVHFSVWMTLGMWVQTINWRTDPMVLGLFVPSAAIGQFSMAERTSGIISREILHPVSHMLFPAFSRIRSDAARLRQAYVDAQGVLVTGILPMAVGLALLSDPVVRLLLSDKWLPAVPYIQILAFCVACRLLQSLNPVAMATGDTKALFNRDLRGMLIRLPLMALGIIWGLRTGNDVILGALYGRAIAAAINALLNMMLIARISPVTVGDHVRLAARPVIAALVMSAVVWAASISFAPSIYLFQIAVEFGLLVALGAITYCATIAGLWYARGRPEGAETHMLDIAKSGLAKIQIKAG</sequence>
<keyword evidence="9" id="KW-1185">Reference proteome</keyword>
<dbReference type="PANTHER" id="PTHR30250">
    <property type="entry name" value="PST FAMILY PREDICTED COLANIC ACID TRANSPORTER"/>
    <property type="match status" value="1"/>
</dbReference>
<reference evidence="8 9" key="1">
    <citation type="submission" date="2020-06" db="EMBL/GenBank/DDBJ databases">
        <title>Altererythrobacter lutimaris sp. nov., a marine bacterium isolated from a tidal flat.</title>
        <authorList>
            <person name="Kim D."/>
            <person name="Yoo Y."/>
            <person name="Kim J.-J."/>
        </authorList>
    </citation>
    <scope>NUCLEOTIDE SEQUENCE [LARGE SCALE GENOMIC DNA]</scope>
    <source>
        <strain evidence="8 9">JGD-16</strain>
    </source>
</reference>
<dbReference type="CDD" id="cd13127">
    <property type="entry name" value="MATE_tuaB_like"/>
    <property type="match status" value="1"/>
</dbReference>
<feature type="transmembrane region" description="Helical" evidence="7">
    <location>
        <begin position="461"/>
        <end position="482"/>
    </location>
</feature>
<evidence type="ECO:0000256" key="6">
    <source>
        <dbReference type="ARBA" id="ARBA00023136"/>
    </source>
</evidence>
<comment type="similarity">
    <text evidence="2">Belongs to the polysaccharide synthase family.</text>
</comment>
<dbReference type="PANTHER" id="PTHR30250:SF10">
    <property type="entry name" value="LIPOPOLYSACCHARIDE BIOSYNTHESIS PROTEIN WZXC"/>
    <property type="match status" value="1"/>
</dbReference>
<dbReference type="GO" id="GO:0005886">
    <property type="term" value="C:plasma membrane"/>
    <property type="evidence" value="ECO:0007669"/>
    <property type="project" value="UniProtKB-SubCell"/>
</dbReference>
<feature type="transmembrane region" description="Helical" evidence="7">
    <location>
        <begin position="389"/>
        <end position="411"/>
    </location>
</feature>
<dbReference type="Proteomes" id="UP000546031">
    <property type="component" value="Unassembled WGS sequence"/>
</dbReference>
<dbReference type="EMBL" id="JABWTA010000001">
    <property type="protein sequence ID" value="NVE93335.1"/>
    <property type="molecule type" value="Genomic_DNA"/>
</dbReference>
<dbReference type="RefSeq" id="WP_176271710.1">
    <property type="nucleotide sequence ID" value="NZ_JABWTA010000001.1"/>
</dbReference>
<keyword evidence="4 7" id="KW-0812">Transmembrane</keyword>
<protein>
    <submittedName>
        <fullName evidence="8">Lipopolysaccharide biosynthesis protein</fullName>
    </submittedName>
</protein>
<keyword evidence="6 7" id="KW-0472">Membrane</keyword>
<dbReference type="Pfam" id="PF13440">
    <property type="entry name" value="Polysacc_synt_3"/>
    <property type="match status" value="1"/>
</dbReference>
<gene>
    <name evidence="8" type="ORF">HUO12_00320</name>
</gene>
<comment type="caution">
    <text evidence="8">The sequence shown here is derived from an EMBL/GenBank/DDBJ whole genome shotgun (WGS) entry which is preliminary data.</text>
</comment>
<dbReference type="InterPro" id="IPR050833">
    <property type="entry name" value="Poly_Biosynth_Transport"/>
</dbReference>
<feature type="transmembrane region" description="Helical" evidence="7">
    <location>
        <begin position="52"/>
        <end position="78"/>
    </location>
</feature>
<accession>A0A850H7X0</accession>
<evidence type="ECO:0000256" key="4">
    <source>
        <dbReference type="ARBA" id="ARBA00022692"/>
    </source>
</evidence>
<evidence type="ECO:0000313" key="9">
    <source>
        <dbReference type="Proteomes" id="UP000546031"/>
    </source>
</evidence>
<feature type="transmembrane region" description="Helical" evidence="7">
    <location>
        <begin position="290"/>
        <end position="313"/>
    </location>
</feature>
<name>A0A850H7X0_9SPHN</name>
<organism evidence="8 9">
    <name type="scientific">Altererythrobacter lutimaris</name>
    <dbReference type="NCBI Taxonomy" id="2743979"/>
    <lineage>
        <taxon>Bacteria</taxon>
        <taxon>Pseudomonadati</taxon>
        <taxon>Pseudomonadota</taxon>
        <taxon>Alphaproteobacteria</taxon>
        <taxon>Sphingomonadales</taxon>
        <taxon>Erythrobacteraceae</taxon>
        <taxon>Altererythrobacter</taxon>
    </lineage>
</organism>
<feature type="transmembrane region" description="Helical" evidence="7">
    <location>
        <begin position="325"/>
        <end position="344"/>
    </location>
</feature>
<comment type="subcellular location">
    <subcellularLocation>
        <location evidence="1">Cell membrane</location>
        <topology evidence="1">Multi-pass membrane protein</topology>
    </subcellularLocation>
</comment>
<evidence type="ECO:0000256" key="7">
    <source>
        <dbReference type="SAM" id="Phobius"/>
    </source>
</evidence>
<evidence type="ECO:0000256" key="5">
    <source>
        <dbReference type="ARBA" id="ARBA00022989"/>
    </source>
</evidence>
<keyword evidence="3" id="KW-1003">Cell membrane</keyword>
<keyword evidence="5 7" id="KW-1133">Transmembrane helix</keyword>
<evidence type="ECO:0000256" key="1">
    <source>
        <dbReference type="ARBA" id="ARBA00004651"/>
    </source>
</evidence>
<evidence type="ECO:0000313" key="8">
    <source>
        <dbReference type="EMBL" id="NVE93335.1"/>
    </source>
</evidence>
<feature type="transmembrane region" description="Helical" evidence="7">
    <location>
        <begin position="365"/>
        <end position="383"/>
    </location>
</feature>
<evidence type="ECO:0000256" key="3">
    <source>
        <dbReference type="ARBA" id="ARBA00022475"/>
    </source>
</evidence>
<feature type="transmembrane region" description="Helical" evidence="7">
    <location>
        <begin position="21"/>
        <end position="46"/>
    </location>
</feature>